<dbReference type="InterPro" id="IPR001320">
    <property type="entry name" value="Iontro_rcpt_C"/>
</dbReference>
<dbReference type="InterPro" id="IPR018313">
    <property type="entry name" value="SBP_3_CS"/>
</dbReference>
<dbReference type="AlphaFoldDB" id="A0A0F7CLG7"/>
<evidence type="ECO:0000259" key="4">
    <source>
        <dbReference type="SMART" id="SM00079"/>
    </source>
</evidence>
<dbReference type="EMBL" id="CP009961">
    <property type="protein sequence ID" value="AKG39381.1"/>
    <property type="molecule type" value="Genomic_DNA"/>
</dbReference>
<dbReference type="GO" id="GO:0016020">
    <property type="term" value="C:membrane"/>
    <property type="evidence" value="ECO:0007669"/>
    <property type="project" value="InterPro"/>
</dbReference>
<reference evidence="5 6" key="1">
    <citation type="journal article" date="2015" name="Stand. Genomic Sci.">
        <title>Complete genome sequence of and proposal of Thermofilum uzonense sp. nov. a novel hyperthermophilic crenarchaeon and emended description of the genus Thermofilum.</title>
        <authorList>
            <person name="Toshchakov S.V."/>
            <person name="Korzhenkov A.A."/>
            <person name="Samarov N.I."/>
            <person name="Mazunin I.O."/>
            <person name="Mozhey O.I."/>
            <person name="Shmyr I.S."/>
            <person name="Derbikova K.S."/>
            <person name="Taranov E.A."/>
            <person name="Dominova I.N."/>
            <person name="Bonch-Osmolovskaya E.A."/>
            <person name="Patrushev M.V."/>
            <person name="Podosokorskaya O.A."/>
            <person name="Kublanov I.V."/>
        </authorList>
    </citation>
    <scope>NUCLEOTIDE SEQUENCE [LARGE SCALE GENOMIC DNA]</scope>
    <source>
        <strain evidence="5 6">1807-2</strain>
    </source>
</reference>
<dbReference type="SMART" id="SM00079">
    <property type="entry name" value="PBPe"/>
    <property type="match status" value="1"/>
</dbReference>
<accession>A0A0F7CLG7</accession>
<dbReference type="Pfam" id="PF00497">
    <property type="entry name" value="SBP_bac_3"/>
    <property type="match status" value="1"/>
</dbReference>
<dbReference type="PROSITE" id="PS01039">
    <property type="entry name" value="SBP_BACTERIAL_3"/>
    <property type="match status" value="1"/>
</dbReference>
<dbReference type="Gene3D" id="3.40.190.10">
    <property type="entry name" value="Periplasmic binding protein-like II"/>
    <property type="match status" value="2"/>
</dbReference>
<feature type="domain" description="Ionotropic glutamate receptor C-terminal" evidence="4">
    <location>
        <begin position="41"/>
        <end position="266"/>
    </location>
</feature>
<evidence type="ECO:0000313" key="6">
    <source>
        <dbReference type="Proteomes" id="UP000067434"/>
    </source>
</evidence>
<dbReference type="GO" id="GO:0015276">
    <property type="term" value="F:ligand-gated monoatomic ion channel activity"/>
    <property type="evidence" value="ECO:0007669"/>
    <property type="project" value="InterPro"/>
</dbReference>
<dbReference type="HOGENOM" id="CLU_019602_18_2_2"/>
<organism evidence="5 6">
    <name type="scientific">Infirmifilum uzonense</name>
    <dbReference type="NCBI Taxonomy" id="1550241"/>
    <lineage>
        <taxon>Archaea</taxon>
        <taxon>Thermoproteota</taxon>
        <taxon>Thermoprotei</taxon>
        <taxon>Thermofilales</taxon>
        <taxon>Thermofilaceae</taxon>
        <taxon>Infirmifilum</taxon>
    </lineage>
</organism>
<evidence type="ECO:0000256" key="1">
    <source>
        <dbReference type="ARBA" id="ARBA00004196"/>
    </source>
</evidence>
<name>A0A0F7CLG7_9CREN</name>
<evidence type="ECO:0000313" key="5">
    <source>
        <dbReference type="EMBL" id="AKG39381.1"/>
    </source>
</evidence>
<dbReference type="CDD" id="cd13530">
    <property type="entry name" value="PBP2_peptides_like"/>
    <property type="match status" value="1"/>
</dbReference>
<dbReference type="PATRIC" id="fig|1550241.5.peg.1070"/>
<gene>
    <name evidence="5" type="ORF">MA03_05080</name>
</gene>
<comment type="subcellular location">
    <subcellularLocation>
        <location evidence="1">Cell envelope</location>
    </subcellularLocation>
</comment>
<keyword evidence="6" id="KW-1185">Reference proteome</keyword>
<dbReference type="STRING" id="1550241.MA03_05080"/>
<dbReference type="KEGG" id="thf:MA03_05080"/>
<keyword evidence="2" id="KW-0732">Signal</keyword>
<sequence length="267" mass="29026">MLLTAVFIIGLLIGGGLGYLLGHTSPSLQSSYIDKIKSRGKLIVGTSADWPPFEYVDKNGNFAGIDIEIAKRIAQALGVQLEIKDMQFSALIEAVKNGDVDMVLADMTPTSEREKVVDFSFPYYFASKGVVVVLKNSNIAKLEDLYGKKVGVQLGTIQEDYANEYLKGKAEIKTYDKVYPDMVMVLQRGDVDAIIIGEKIANALIIKNPDLKTAFIVGKPTAGAAVALPKGATDLKVFVDKVIEDLINSGEMDQIFLNETLKWLGGS</sequence>
<evidence type="ECO:0000256" key="2">
    <source>
        <dbReference type="ARBA" id="ARBA00022729"/>
    </source>
</evidence>
<feature type="domain" description="Solute-binding protein family 3/N-terminal" evidence="3">
    <location>
        <begin position="41"/>
        <end position="267"/>
    </location>
</feature>
<dbReference type="InterPro" id="IPR001638">
    <property type="entry name" value="Solute-binding_3/MltF_N"/>
</dbReference>
<proteinExistence type="predicted"/>
<dbReference type="PANTHER" id="PTHR35936:SF19">
    <property type="entry name" value="AMINO-ACID-BINDING PROTEIN YXEM-RELATED"/>
    <property type="match status" value="1"/>
</dbReference>
<dbReference type="Proteomes" id="UP000067434">
    <property type="component" value="Chromosome"/>
</dbReference>
<dbReference type="PANTHER" id="PTHR35936">
    <property type="entry name" value="MEMBRANE-BOUND LYTIC MUREIN TRANSGLYCOSYLASE F"/>
    <property type="match status" value="1"/>
</dbReference>
<protein>
    <submittedName>
        <fullName evidence="5">ABC transporter substrate-binding protein</fullName>
    </submittedName>
</protein>
<evidence type="ECO:0000259" key="3">
    <source>
        <dbReference type="SMART" id="SM00062"/>
    </source>
</evidence>
<dbReference type="SMART" id="SM00062">
    <property type="entry name" value="PBPb"/>
    <property type="match status" value="1"/>
</dbReference>
<dbReference type="SUPFAM" id="SSF53850">
    <property type="entry name" value="Periplasmic binding protein-like II"/>
    <property type="match status" value="1"/>
</dbReference>